<dbReference type="RefSeq" id="WP_071470180.1">
    <property type="nucleotide sequence ID" value="NZ_MEHT01000027.1"/>
</dbReference>
<dbReference type="Proteomes" id="UP000249364">
    <property type="component" value="Unassembled WGS sequence"/>
</dbReference>
<organism evidence="4 5">
    <name type="scientific">Roseinatronobacter thiooxidans</name>
    <dbReference type="NCBI Taxonomy" id="121821"/>
    <lineage>
        <taxon>Bacteria</taxon>
        <taxon>Pseudomonadati</taxon>
        <taxon>Pseudomonadota</taxon>
        <taxon>Alphaproteobacteria</taxon>
        <taxon>Rhodobacterales</taxon>
        <taxon>Paracoccaceae</taxon>
        <taxon>Roseinatronobacter</taxon>
    </lineage>
</organism>
<dbReference type="GO" id="GO:0016491">
    <property type="term" value="F:oxidoreductase activity"/>
    <property type="evidence" value="ECO:0007669"/>
    <property type="project" value="UniProtKB-KW"/>
</dbReference>
<dbReference type="Gene3D" id="3.90.1170.50">
    <property type="entry name" value="Aldehyde oxidase/xanthine dehydrogenase, a/b hammerhead"/>
    <property type="match status" value="1"/>
</dbReference>
<dbReference type="GO" id="GO:0005506">
    <property type="term" value="F:iron ion binding"/>
    <property type="evidence" value="ECO:0007669"/>
    <property type="project" value="InterPro"/>
</dbReference>
<dbReference type="Pfam" id="PF02738">
    <property type="entry name" value="MoCoBD_1"/>
    <property type="match status" value="1"/>
</dbReference>
<dbReference type="EMBL" id="QKZQ01000027">
    <property type="protein sequence ID" value="PZX36753.1"/>
    <property type="molecule type" value="Genomic_DNA"/>
</dbReference>
<name>A0A2W7PN78_9RHOB</name>
<dbReference type="PANTHER" id="PTHR11908:SF132">
    <property type="entry name" value="ALDEHYDE OXIDASE 1-RELATED"/>
    <property type="match status" value="1"/>
</dbReference>
<sequence length="749" mass="78042">MNLRALTGAGCYTADVVLDGVLHVAFLRADHAHAEIASLDIADAATIPGVVAVLTGAEIYAPQSFRAVLMQPTADGRPLIVPHRPVLATGRVRHVGELVAMVVAQTPSAAQDGVEAISVDWAPLPVVTSGAPDSAAAIHSEAPDNCAARVALGNEAQVMSAFAAAARIVEAQVDLPRVAPIPLEPRAVLARWDGAAFDVWTAFQGGADLRRELCALLDLPVEGLRLHAAEVGGAFGARGAAYPEHVALLLASRLLDRPLRWQGTRSEMFLSEYPGRGMHMTGRLALDDAGRFTAIDICASADLGAYVHPVGAHISVFNPLMSATGAYAIPAARMQVHLHFSNTVPLGPFRGAGRPDIALLVERLVDEAARATGEDAVSLRRRNMLLVNDFPYKTPLGAVYDSGNFGIMLDRAVRMAELEDHPARVAAAEAAGRIPGLGVALFVEVAGGGALPADEVALTLSMRDGAPHVTIQTVTKDTGQGHAAAFVPLVASRLGVPETSVALIESPPHSVLEGLGSFASRTSAAIAEAVSLGLDSLCTDLVSAVAQETGHPPEDLTCDPQSIRHRDGHVICSLGEALENAAQREFRVIGRAPVGRTFPSGCHIAEVEIDPETGVLQIMRYIAVDDAGHVLSEPHLKGQIVGGIVQGIGNALSERLVTDSNGQMLNASLMDYALPRASDIPQVIVATIECPSPTNTLGVKGAGEAGTTGAIAALGNAVADALARRGHAPVDMPFSPCRLWSALNDGKSP</sequence>
<dbReference type="InterPro" id="IPR046867">
    <property type="entry name" value="AldOxase/xan_DH_MoCoBD2"/>
</dbReference>
<evidence type="ECO:0000313" key="4">
    <source>
        <dbReference type="EMBL" id="PZX36753.1"/>
    </source>
</evidence>
<dbReference type="InterPro" id="IPR000674">
    <property type="entry name" value="Ald_Oxase/Xan_DH_a/b"/>
</dbReference>
<evidence type="ECO:0000313" key="5">
    <source>
        <dbReference type="Proteomes" id="UP000249364"/>
    </source>
</evidence>
<comment type="caution">
    <text evidence="4">The sequence shown here is derived from an EMBL/GenBank/DDBJ whole genome shotgun (WGS) entry which is preliminary data.</text>
</comment>
<dbReference type="AlphaFoldDB" id="A0A2W7PN78"/>
<evidence type="ECO:0000259" key="3">
    <source>
        <dbReference type="SMART" id="SM01008"/>
    </source>
</evidence>
<dbReference type="SUPFAM" id="SSF56003">
    <property type="entry name" value="Molybdenum cofactor-binding domain"/>
    <property type="match status" value="1"/>
</dbReference>
<keyword evidence="5" id="KW-1185">Reference proteome</keyword>
<proteinExistence type="predicted"/>
<dbReference type="STRING" id="121821.GCA_001870675_01416"/>
<keyword evidence="1" id="KW-0500">Molybdenum</keyword>
<dbReference type="Pfam" id="PF01315">
    <property type="entry name" value="Ald_Xan_dh_C"/>
    <property type="match status" value="1"/>
</dbReference>
<dbReference type="InterPro" id="IPR008274">
    <property type="entry name" value="AldOxase/xan_DH_MoCoBD1"/>
</dbReference>
<keyword evidence="2" id="KW-0560">Oxidoreductase</keyword>
<dbReference type="PANTHER" id="PTHR11908">
    <property type="entry name" value="XANTHINE DEHYDROGENASE"/>
    <property type="match status" value="1"/>
</dbReference>
<dbReference type="SMART" id="SM01008">
    <property type="entry name" value="Ald_Xan_dh_C"/>
    <property type="match status" value="1"/>
</dbReference>
<dbReference type="InterPro" id="IPR037165">
    <property type="entry name" value="AldOxase/xan_DH_Mopterin-bd_sf"/>
</dbReference>
<dbReference type="InterPro" id="IPR036856">
    <property type="entry name" value="Ald_Oxase/Xan_DH_a/b_sf"/>
</dbReference>
<protein>
    <submittedName>
        <fullName evidence="4">Carbon-monoxide dehydrogenase large subunit</fullName>
    </submittedName>
</protein>
<evidence type="ECO:0000256" key="1">
    <source>
        <dbReference type="ARBA" id="ARBA00022505"/>
    </source>
</evidence>
<dbReference type="Gene3D" id="3.30.365.10">
    <property type="entry name" value="Aldehyde oxidase/xanthine dehydrogenase, molybdopterin binding domain"/>
    <property type="match status" value="4"/>
</dbReference>
<dbReference type="Pfam" id="PF20256">
    <property type="entry name" value="MoCoBD_2"/>
    <property type="match status" value="1"/>
</dbReference>
<gene>
    <name evidence="4" type="ORF">LY56_03360</name>
</gene>
<accession>A0A2W7PN78</accession>
<feature type="domain" description="Aldehyde oxidase/xanthine dehydrogenase a/b hammerhead" evidence="3">
    <location>
        <begin position="7"/>
        <end position="125"/>
    </location>
</feature>
<dbReference type="InterPro" id="IPR016208">
    <property type="entry name" value="Ald_Oxase/xanthine_DH-like"/>
</dbReference>
<dbReference type="SUPFAM" id="SSF54665">
    <property type="entry name" value="CO dehydrogenase molybdoprotein N-domain-like"/>
    <property type="match status" value="1"/>
</dbReference>
<reference evidence="4 5" key="1">
    <citation type="submission" date="2018-06" db="EMBL/GenBank/DDBJ databases">
        <title>Genomic Encyclopedia of Archaeal and Bacterial Type Strains, Phase II (KMG-II): from individual species to whole genera.</title>
        <authorList>
            <person name="Goeker M."/>
        </authorList>
    </citation>
    <scope>NUCLEOTIDE SEQUENCE [LARGE SCALE GENOMIC DNA]</scope>
    <source>
        <strain evidence="4 5">DSM 13087</strain>
    </source>
</reference>
<evidence type="ECO:0000256" key="2">
    <source>
        <dbReference type="ARBA" id="ARBA00023002"/>
    </source>
</evidence>